<dbReference type="OrthoDB" id="197360at2"/>
<dbReference type="AlphaFoldDB" id="A0A2T1C0Y9"/>
<protein>
    <submittedName>
        <fullName evidence="1">Uncharacterized protein</fullName>
    </submittedName>
</protein>
<accession>A0A2T1C0Y9</accession>
<dbReference type="Proteomes" id="UP000238762">
    <property type="component" value="Unassembled WGS sequence"/>
</dbReference>
<reference evidence="1 2" key="1">
    <citation type="submission" date="2018-02" db="EMBL/GenBank/DDBJ databases">
        <authorList>
            <person name="Cohen D.B."/>
            <person name="Kent A.D."/>
        </authorList>
    </citation>
    <scope>NUCLEOTIDE SEQUENCE [LARGE SCALE GENOMIC DNA]</scope>
    <source>
        <strain evidence="1 2">CCAP 1448/3</strain>
    </source>
</reference>
<sequence length="313" mass="33761">MNHKLILLSLLTGTILTGGLIVNAHDNSFQAPSQTVNEKPLATPVKNSEFAFQGVVSKVEYRSSDNAHPVPHTFVTFKVEKLLKGASKPEFVTLRFVGGTDGKGNFLSVSGVPLFDVGDRDILFAKGNGQFACPLVNCGSGRLRVINNQVFTDDGRPLLINSKGLLGEGKPVALNEVLTNKIGDVTIKDVFGTETGNPRSLDGSPSAVKPTQLPTNLVGAQPLQPLQVESLVKSQILELSRTQQLVTPRNVVLNADSKTRFILPEVKSVTPLQIVPPTVNQSLTTPKNETETRELELLRKNGGNPVFTNSKPR</sequence>
<organism evidence="1 2">
    <name type="scientific">Merismopedia glauca CCAP 1448/3</name>
    <dbReference type="NCBI Taxonomy" id="1296344"/>
    <lineage>
        <taxon>Bacteria</taxon>
        <taxon>Bacillati</taxon>
        <taxon>Cyanobacteriota</taxon>
        <taxon>Cyanophyceae</taxon>
        <taxon>Synechococcales</taxon>
        <taxon>Merismopediaceae</taxon>
        <taxon>Merismopedia</taxon>
    </lineage>
</organism>
<reference evidence="1 2" key="2">
    <citation type="submission" date="2018-03" db="EMBL/GenBank/DDBJ databases">
        <title>The ancient ancestry and fast evolution of plastids.</title>
        <authorList>
            <person name="Moore K.R."/>
            <person name="Magnabosco C."/>
            <person name="Momper L."/>
            <person name="Gold D.A."/>
            <person name="Bosak T."/>
            <person name="Fournier G.P."/>
        </authorList>
    </citation>
    <scope>NUCLEOTIDE SEQUENCE [LARGE SCALE GENOMIC DNA]</scope>
    <source>
        <strain evidence="1 2">CCAP 1448/3</strain>
    </source>
</reference>
<evidence type="ECO:0000313" key="2">
    <source>
        <dbReference type="Proteomes" id="UP000238762"/>
    </source>
</evidence>
<gene>
    <name evidence="1" type="ORF">C7B64_15845</name>
</gene>
<evidence type="ECO:0000313" key="1">
    <source>
        <dbReference type="EMBL" id="PSB01931.1"/>
    </source>
</evidence>
<name>A0A2T1C0Y9_9CYAN</name>
<keyword evidence="2" id="KW-1185">Reference proteome</keyword>
<dbReference type="EMBL" id="PVWJ01000081">
    <property type="protein sequence ID" value="PSB01931.1"/>
    <property type="molecule type" value="Genomic_DNA"/>
</dbReference>
<comment type="caution">
    <text evidence="1">The sequence shown here is derived from an EMBL/GenBank/DDBJ whole genome shotgun (WGS) entry which is preliminary data.</text>
</comment>
<dbReference type="RefSeq" id="WP_106289631.1">
    <property type="nucleotide sequence ID" value="NZ_CAWNTC010000109.1"/>
</dbReference>
<proteinExistence type="predicted"/>